<evidence type="ECO:0000259" key="7">
    <source>
        <dbReference type="Pfam" id="PF02771"/>
    </source>
</evidence>
<dbReference type="InterPro" id="IPR009100">
    <property type="entry name" value="AcylCoA_DH/oxidase_NM_dom_sf"/>
</dbReference>
<dbReference type="InterPro" id="IPR013786">
    <property type="entry name" value="AcylCoA_DH/ox_N"/>
</dbReference>
<dbReference type="RefSeq" id="WP_189685703.1">
    <property type="nucleotide sequence ID" value="NZ_BMYK01000002.1"/>
</dbReference>
<evidence type="ECO:0000259" key="6">
    <source>
        <dbReference type="Pfam" id="PF02770"/>
    </source>
</evidence>
<accession>A0ABQ3FWT5</accession>
<dbReference type="Pfam" id="PF00441">
    <property type="entry name" value="Acyl-CoA_dh_1"/>
    <property type="match status" value="1"/>
</dbReference>
<dbReference type="PANTHER" id="PTHR42803:SF1">
    <property type="entry name" value="BROAD-SPECIFICITY LINEAR ACYL-COA DEHYDROGENASE FADE5"/>
    <property type="match status" value="1"/>
</dbReference>
<keyword evidence="9" id="KW-1185">Reference proteome</keyword>
<evidence type="ECO:0000259" key="5">
    <source>
        <dbReference type="Pfam" id="PF00441"/>
    </source>
</evidence>
<dbReference type="InterPro" id="IPR006091">
    <property type="entry name" value="Acyl-CoA_Oxase/DH_mid-dom"/>
</dbReference>
<dbReference type="InterPro" id="IPR052166">
    <property type="entry name" value="Diverse_Acyl-CoA_DH"/>
</dbReference>
<dbReference type="InterPro" id="IPR036250">
    <property type="entry name" value="AcylCo_DH-like_C"/>
</dbReference>
<evidence type="ECO:0000313" key="8">
    <source>
        <dbReference type="EMBL" id="GHC72071.1"/>
    </source>
</evidence>
<evidence type="ECO:0000256" key="3">
    <source>
        <dbReference type="ARBA" id="ARBA00022630"/>
    </source>
</evidence>
<dbReference type="SUPFAM" id="SSF56645">
    <property type="entry name" value="Acyl-CoA dehydrogenase NM domain-like"/>
    <property type="match status" value="1"/>
</dbReference>
<evidence type="ECO:0000313" key="9">
    <source>
        <dbReference type="Proteomes" id="UP000626210"/>
    </source>
</evidence>
<dbReference type="EMBL" id="BMYK01000002">
    <property type="protein sequence ID" value="GHC72071.1"/>
    <property type="molecule type" value="Genomic_DNA"/>
</dbReference>
<comment type="similarity">
    <text evidence="2">Belongs to the acyl-CoA dehydrogenase family.</text>
</comment>
<dbReference type="Pfam" id="PF02771">
    <property type="entry name" value="Acyl-CoA_dh_N"/>
    <property type="match status" value="1"/>
</dbReference>
<dbReference type="Gene3D" id="1.20.140.10">
    <property type="entry name" value="Butyryl-CoA Dehydrogenase, subunit A, domain 3"/>
    <property type="match status" value="1"/>
</dbReference>
<evidence type="ECO:0000256" key="2">
    <source>
        <dbReference type="ARBA" id="ARBA00009347"/>
    </source>
</evidence>
<keyword evidence="4" id="KW-0274">FAD</keyword>
<dbReference type="InterPro" id="IPR046373">
    <property type="entry name" value="Acyl-CoA_Oxase/DH_mid-dom_sf"/>
</dbReference>
<proteinExistence type="inferred from homology"/>
<dbReference type="Gene3D" id="2.40.110.10">
    <property type="entry name" value="Butyryl-CoA Dehydrogenase, subunit A, domain 2"/>
    <property type="match status" value="1"/>
</dbReference>
<sequence>MDYLPRPDDTRFLLHEVLDAGPQWRALPAFAEVDDALADQVLEEAGKFVAEAIAPLNRTGDEVGCRFEAGAVTAPPGFRAAYQAFWQAGWPALSADQAHGGQGLPAVLEAVLYEWLSAANQGFTMAPGLLHGAYECLKHHGSPELKDRYLARLASGEWLATMCLTEAHAGSDLGLVRTRAVPQADGALRVSGSKMFISGGEHDLSDNIVHLVLCRVPDAPPGPKGLSLALVPKVLPNGQRNAVSCERIEEKMGLHGSPTCVMRFEDATGWLIGEPGRGLAAMFVMMNAARLHVALQGIGILDAAWQKASAYAAERRQMRAPGATGPEPSPIAEHPAIARILDTQRAWIDGARLLAYRTGLRLDLARHAEDPKTRAASQRWCALATPVLKAACTQQGFEGASACLQVFGGHGYVREWGIEQHVRDVRVAMIYEGTNEIQAIDLLVRKVLPDAGADFSAMLLELRDELDASREADADAQRRLAQLRYLATSVALAAKAQPRLAYEVADDFLRVTALALLAWAWARIEASAADDTRWTQPAAAFRRWVLPEFDMRLTMVKQAAQAVAQSAAA</sequence>
<keyword evidence="3" id="KW-0285">Flavoprotein</keyword>
<dbReference type="Pfam" id="PF02770">
    <property type="entry name" value="Acyl-CoA_dh_M"/>
    <property type="match status" value="1"/>
</dbReference>
<organism evidence="8 9">
    <name type="scientific">Pseudorhodoferax aquiterrae</name>
    <dbReference type="NCBI Taxonomy" id="747304"/>
    <lineage>
        <taxon>Bacteria</taxon>
        <taxon>Pseudomonadati</taxon>
        <taxon>Pseudomonadota</taxon>
        <taxon>Betaproteobacteria</taxon>
        <taxon>Burkholderiales</taxon>
        <taxon>Comamonadaceae</taxon>
    </lineage>
</organism>
<feature type="domain" description="Acyl-CoA oxidase/dehydrogenase middle" evidence="6">
    <location>
        <begin position="162"/>
        <end position="266"/>
    </location>
</feature>
<dbReference type="PANTHER" id="PTHR42803">
    <property type="entry name" value="ACYL-COA DEHYDROGENASE"/>
    <property type="match status" value="1"/>
</dbReference>
<dbReference type="InterPro" id="IPR009075">
    <property type="entry name" value="AcylCo_DH/oxidase_C"/>
</dbReference>
<dbReference type="Proteomes" id="UP000626210">
    <property type="component" value="Unassembled WGS sequence"/>
</dbReference>
<comment type="cofactor">
    <cofactor evidence="1">
        <name>FAD</name>
        <dbReference type="ChEBI" id="CHEBI:57692"/>
    </cofactor>
</comment>
<dbReference type="Gene3D" id="1.10.540.10">
    <property type="entry name" value="Acyl-CoA dehydrogenase/oxidase, N-terminal domain"/>
    <property type="match status" value="1"/>
</dbReference>
<feature type="domain" description="Acyl-CoA dehydrogenase/oxidase C-terminal" evidence="5">
    <location>
        <begin position="276"/>
        <end position="440"/>
    </location>
</feature>
<evidence type="ECO:0000256" key="1">
    <source>
        <dbReference type="ARBA" id="ARBA00001974"/>
    </source>
</evidence>
<feature type="domain" description="Acyl-CoA dehydrogenase/oxidase N-terminal" evidence="7">
    <location>
        <begin position="40"/>
        <end position="157"/>
    </location>
</feature>
<gene>
    <name evidence="8" type="ORF">GCM10007320_07670</name>
</gene>
<comment type="caution">
    <text evidence="8">The sequence shown here is derived from an EMBL/GenBank/DDBJ whole genome shotgun (WGS) entry which is preliminary data.</text>
</comment>
<evidence type="ECO:0000256" key="4">
    <source>
        <dbReference type="ARBA" id="ARBA00022827"/>
    </source>
</evidence>
<dbReference type="InterPro" id="IPR037069">
    <property type="entry name" value="AcylCoA_DH/ox_N_sf"/>
</dbReference>
<protein>
    <submittedName>
        <fullName evidence="8">Acyl-CoA dehydrogenase</fullName>
    </submittedName>
</protein>
<reference evidence="9" key="1">
    <citation type="journal article" date="2019" name="Int. J. Syst. Evol. Microbiol.">
        <title>The Global Catalogue of Microorganisms (GCM) 10K type strain sequencing project: providing services to taxonomists for standard genome sequencing and annotation.</title>
        <authorList>
            <consortium name="The Broad Institute Genomics Platform"/>
            <consortium name="The Broad Institute Genome Sequencing Center for Infectious Disease"/>
            <person name="Wu L."/>
            <person name="Ma J."/>
        </authorList>
    </citation>
    <scope>NUCLEOTIDE SEQUENCE [LARGE SCALE GENOMIC DNA]</scope>
    <source>
        <strain evidence="9">KCTC 23314</strain>
    </source>
</reference>
<dbReference type="SUPFAM" id="SSF47203">
    <property type="entry name" value="Acyl-CoA dehydrogenase C-terminal domain-like"/>
    <property type="match status" value="1"/>
</dbReference>
<name>A0ABQ3FWT5_9BURK</name>